<keyword evidence="2 5" id="KW-0808">Transferase</keyword>
<name>A0A8H9GH70_9MICO</name>
<dbReference type="Proteomes" id="UP000655589">
    <property type="component" value="Unassembled WGS sequence"/>
</dbReference>
<keyword evidence="6" id="KW-1185">Reference proteome</keyword>
<proteinExistence type="predicted"/>
<dbReference type="InterPro" id="IPR029063">
    <property type="entry name" value="SAM-dependent_MTases_sf"/>
</dbReference>
<dbReference type="Gene3D" id="3.40.50.150">
    <property type="entry name" value="Vaccinia Virus protein VP39"/>
    <property type="match status" value="1"/>
</dbReference>
<dbReference type="InterPro" id="IPR050362">
    <property type="entry name" value="Cation-dep_OMT"/>
</dbReference>
<evidence type="ECO:0000256" key="4">
    <source>
        <dbReference type="SAM" id="MobiDB-lite"/>
    </source>
</evidence>
<dbReference type="PROSITE" id="PS51682">
    <property type="entry name" value="SAM_OMT_I"/>
    <property type="match status" value="1"/>
</dbReference>
<dbReference type="Pfam" id="PF01596">
    <property type="entry name" value="Methyltransf_3"/>
    <property type="match status" value="1"/>
</dbReference>
<feature type="compositionally biased region" description="Polar residues" evidence="4">
    <location>
        <begin position="11"/>
        <end position="22"/>
    </location>
</feature>
<reference evidence="5" key="2">
    <citation type="submission" date="2020-09" db="EMBL/GenBank/DDBJ databases">
        <authorList>
            <person name="Sun Q."/>
            <person name="Ohkuma M."/>
        </authorList>
    </citation>
    <scope>NUCLEOTIDE SEQUENCE</scope>
    <source>
        <strain evidence="5">JCM 3051</strain>
    </source>
</reference>
<dbReference type="PANTHER" id="PTHR10509:SF85">
    <property type="entry name" value="O-METHYLTRANSFERASE RV1220C-RELATED"/>
    <property type="match status" value="1"/>
</dbReference>
<evidence type="ECO:0000256" key="2">
    <source>
        <dbReference type="ARBA" id="ARBA00022679"/>
    </source>
</evidence>
<accession>A0A8H9GH70</accession>
<keyword evidence="3" id="KW-0949">S-adenosyl-L-methionine</keyword>
<organism evidence="5 6">
    <name type="scientific">Promicromonospora citrea</name>
    <dbReference type="NCBI Taxonomy" id="43677"/>
    <lineage>
        <taxon>Bacteria</taxon>
        <taxon>Bacillati</taxon>
        <taxon>Actinomycetota</taxon>
        <taxon>Actinomycetes</taxon>
        <taxon>Micrococcales</taxon>
        <taxon>Promicromonosporaceae</taxon>
        <taxon>Promicromonospora</taxon>
    </lineage>
</organism>
<comment type="caution">
    <text evidence="5">The sequence shown here is derived from an EMBL/GenBank/DDBJ whole genome shotgun (WGS) entry which is preliminary data.</text>
</comment>
<dbReference type="AlphaFoldDB" id="A0A8H9GH70"/>
<evidence type="ECO:0000256" key="3">
    <source>
        <dbReference type="ARBA" id="ARBA00022691"/>
    </source>
</evidence>
<dbReference type="SUPFAM" id="SSF53335">
    <property type="entry name" value="S-adenosyl-L-methionine-dependent methyltransferases"/>
    <property type="match status" value="1"/>
</dbReference>
<reference evidence="5" key="1">
    <citation type="journal article" date="2014" name="Int. J. Syst. Evol. Microbiol.">
        <title>Complete genome sequence of Corynebacterium casei LMG S-19264T (=DSM 44701T), isolated from a smear-ripened cheese.</title>
        <authorList>
            <consortium name="US DOE Joint Genome Institute (JGI-PGF)"/>
            <person name="Walter F."/>
            <person name="Albersmeier A."/>
            <person name="Kalinowski J."/>
            <person name="Ruckert C."/>
        </authorList>
    </citation>
    <scope>NUCLEOTIDE SEQUENCE</scope>
    <source>
        <strain evidence="5">JCM 3051</strain>
    </source>
</reference>
<feature type="region of interest" description="Disordered" evidence="4">
    <location>
        <begin position="9"/>
        <end position="28"/>
    </location>
</feature>
<dbReference type="GO" id="GO:0008757">
    <property type="term" value="F:S-adenosylmethionine-dependent methyltransferase activity"/>
    <property type="evidence" value="ECO:0007669"/>
    <property type="project" value="TreeGrafter"/>
</dbReference>
<keyword evidence="1 5" id="KW-0489">Methyltransferase</keyword>
<evidence type="ECO:0000313" key="6">
    <source>
        <dbReference type="Proteomes" id="UP000655589"/>
    </source>
</evidence>
<evidence type="ECO:0000313" key="5">
    <source>
        <dbReference type="EMBL" id="GGM25114.1"/>
    </source>
</evidence>
<dbReference type="InterPro" id="IPR002935">
    <property type="entry name" value="SAM_O-MeTrfase"/>
</dbReference>
<dbReference type="PANTHER" id="PTHR10509">
    <property type="entry name" value="O-METHYLTRANSFERASE-RELATED"/>
    <property type="match status" value="1"/>
</dbReference>
<dbReference type="EMBL" id="BMPT01000007">
    <property type="protein sequence ID" value="GGM25114.1"/>
    <property type="molecule type" value="Genomic_DNA"/>
</dbReference>
<sequence>MRLRLLREYSQKSSSSQRTCRPSRSHGLYPDAARDAHIWTSPAEEAISTAEPSGHGRVAAWVYSEAFVPEDEVLLRARERAAELGTPAVLPGVGAVLRVLAAATGARAVVEVGTGAGVAALWLLRGMPLDGQLTTIDREVEHQRAARVAFAEDGVAPQRTRIIPGRPGDVLPRLTDAAYDLVLVASDPLSYPEYVDEALRLLRPGGVLAVDGALLRDRVADPARRDELTTVVREVGRALRADDRVLPAMLPSGDGLLLAVRR</sequence>
<evidence type="ECO:0000256" key="1">
    <source>
        <dbReference type="ARBA" id="ARBA00022603"/>
    </source>
</evidence>
<dbReference type="GO" id="GO:0032259">
    <property type="term" value="P:methylation"/>
    <property type="evidence" value="ECO:0007669"/>
    <property type="project" value="UniProtKB-KW"/>
</dbReference>
<dbReference type="CDD" id="cd02440">
    <property type="entry name" value="AdoMet_MTases"/>
    <property type="match status" value="1"/>
</dbReference>
<dbReference type="GO" id="GO:0008171">
    <property type="term" value="F:O-methyltransferase activity"/>
    <property type="evidence" value="ECO:0007669"/>
    <property type="project" value="InterPro"/>
</dbReference>
<gene>
    <name evidence="5" type="ORF">GCM10010102_20890</name>
</gene>
<protein>
    <submittedName>
        <fullName evidence="5">Putative O-methyltransferase</fullName>
    </submittedName>
</protein>